<reference evidence="1 2" key="1">
    <citation type="journal article" date="2020" name="G3 (Bethesda)">
        <title>Draft Genome of the Common Snapping Turtle, Chelydra serpentina, a Model for Phenotypic Plasticity in Reptiles.</title>
        <authorList>
            <person name="Das D."/>
            <person name="Singh S.K."/>
            <person name="Bierstedt J."/>
            <person name="Erickson A."/>
            <person name="Galli G.L.J."/>
            <person name="Crossley D.A. 2nd"/>
            <person name="Rhen T."/>
        </authorList>
    </citation>
    <scope>NUCLEOTIDE SEQUENCE [LARGE SCALE GENOMIC DNA]</scope>
    <source>
        <strain evidence="1">KW</strain>
    </source>
</reference>
<dbReference type="Pfam" id="PF00657">
    <property type="entry name" value="Lipase_GDSL"/>
    <property type="match status" value="1"/>
</dbReference>
<dbReference type="Proteomes" id="UP000765507">
    <property type="component" value="Unassembled WGS sequence"/>
</dbReference>
<feature type="non-terminal residue" evidence="1">
    <location>
        <position position="174"/>
    </location>
</feature>
<comment type="caution">
    <text evidence="1">The sequence shown here is derived from an EMBL/GenBank/DDBJ whole genome shotgun (WGS) entry which is preliminary data.</text>
</comment>
<dbReference type="OrthoDB" id="9381632at2759"/>
<dbReference type="AlphaFoldDB" id="A0A8T1SQ07"/>
<proteinExistence type="predicted"/>
<sequence length="174" mass="18988">MEPVGQKEHYHYTEMLQAHCPSQEYPYLFTYRNSNYSSSPWTSQPEALSQERSYGTSIPCFDRNPSNTVPVSVHNLRPADIKVIGALGDSLTAGNGAGSKPNDVLDVLTQYRGLSWSVGGDENITTVTTLANILREFNPSLRGYSIGKGNQDSSNAFLNQAVAGDRSENVPSQA</sequence>
<dbReference type="PANTHER" id="PTHR21325">
    <property type="entry name" value="PHOSPHOLIPASE B, PLB1"/>
    <property type="match status" value="1"/>
</dbReference>
<keyword evidence="2" id="KW-1185">Reference proteome</keyword>
<dbReference type="PANTHER" id="PTHR21325:SF52">
    <property type="entry name" value="PHOSPHOLIPASE B1, MEMBRANE-ASSOCIATED"/>
    <property type="match status" value="1"/>
</dbReference>
<dbReference type="EMBL" id="JAHGAV010000132">
    <property type="protein sequence ID" value="KAG6930948.1"/>
    <property type="molecule type" value="Genomic_DNA"/>
</dbReference>
<name>A0A8T1SQ07_CHESE</name>
<dbReference type="GO" id="GO:0004620">
    <property type="term" value="F:phospholipase activity"/>
    <property type="evidence" value="ECO:0007669"/>
    <property type="project" value="InterPro"/>
</dbReference>
<evidence type="ECO:0000313" key="1">
    <source>
        <dbReference type="EMBL" id="KAG6930948.1"/>
    </source>
</evidence>
<dbReference type="InterPro" id="IPR001087">
    <property type="entry name" value="GDSL"/>
</dbReference>
<evidence type="ECO:0000313" key="2">
    <source>
        <dbReference type="Proteomes" id="UP000765507"/>
    </source>
</evidence>
<dbReference type="InterPro" id="IPR038885">
    <property type="entry name" value="PLB1"/>
</dbReference>
<dbReference type="GO" id="GO:0006644">
    <property type="term" value="P:phospholipid metabolic process"/>
    <property type="evidence" value="ECO:0007669"/>
    <property type="project" value="TreeGrafter"/>
</dbReference>
<organism evidence="1 2">
    <name type="scientific">Chelydra serpentina</name>
    <name type="common">Snapping turtle</name>
    <name type="synonym">Testudo serpentina</name>
    <dbReference type="NCBI Taxonomy" id="8475"/>
    <lineage>
        <taxon>Eukaryota</taxon>
        <taxon>Metazoa</taxon>
        <taxon>Chordata</taxon>
        <taxon>Craniata</taxon>
        <taxon>Vertebrata</taxon>
        <taxon>Euteleostomi</taxon>
        <taxon>Archelosauria</taxon>
        <taxon>Testudinata</taxon>
        <taxon>Testudines</taxon>
        <taxon>Cryptodira</taxon>
        <taxon>Durocryptodira</taxon>
        <taxon>Americhelydia</taxon>
        <taxon>Chelydroidea</taxon>
        <taxon>Chelydridae</taxon>
        <taxon>Chelydra</taxon>
    </lineage>
</organism>
<accession>A0A8T1SQ07</accession>
<protein>
    <submittedName>
        <fullName evidence="1">Phospholipase B1</fullName>
    </submittedName>
</protein>
<gene>
    <name evidence="1" type="ORF">G0U57_002671</name>
</gene>